<evidence type="ECO:0000313" key="3">
    <source>
        <dbReference type="Proteomes" id="UP000050525"/>
    </source>
</evidence>
<evidence type="ECO:0008006" key="4">
    <source>
        <dbReference type="Google" id="ProtNLM"/>
    </source>
</evidence>
<dbReference type="Proteomes" id="UP000050525">
    <property type="component" value="Unassembled WGS sequence"/>
</dbReference>
<gene>
    <name evidence="2" type="ORF">Y1Q_0006467</name>
</gene>
<protein>
    <recommendedName>
        <fullName evidence="4">Secreted protein</fullName>
    </recommendedName>
</protein>
<evidence type="ECO:0000313" key="2">
    <source>
        <dbReference type="EMBL" id="KYO28493.1"/>
    </source>
</evidence>
<accession>A0A151MVA9</accession>
<keyword evidence="3" id="KW-1185">Reference proteome</keyword>
<proteinExistence type="predicted"/>
<keyword evidence="1" id="KW-0732">Signal</keyword>
<feature type="signal peptide" evidence="1">
    <location>
        <begin position="1"/>
        <end position="21"/>
    </location>
</feature>
<sequence>MRCLGTIFIWMLTIQERSVRGFLLKGGQGQRKTCSPGGSLLGSPEALHEPVVRDLGGSHQIYRHHYGACYPKGCRMDRCSPPAEL</sequence>
<dbReference type="EMBL" id="AKHW03004895">
    <property type="protein sequence ID" value="KYO28493.1"/>
    <property type="molecule type" value="Genomic_DNA"/>
</dbReference>
<feature type="chain" id="PRO_5007585482" description="Secreted protein" evidence="1">
    <location>
        <begin position="22"/>
        <end position="85"/>
    </location>
</feature>
<name>A0A151MVA9_ALLMI</name>
<reference evidence="2 3" key="1">
    <citation type="journal article" date="2012" name="Genome Biol.">
        <title>Sequencing three crocodilian genomes to illuminate the evolution of archosaurs and amniotes.</title>
        <authorList>
            <person name="St John J.A."/>
            <person name="Braun E.L."/>
            <person name="Isberg S.R."/>
            <person name="Miles L.G."/>
            <person name="Chong A.Y."/>
            <person name="Gongora J."/>
            <person name="Dalzell P."/>
            <person name="Moran C."/>
            <person name="Bed'hom B."/>
            <person name="Abzhanov A."/>
            <person name="Burgess S.C."/>
            <person name="Cooksey A.M."/>
            <person name="Castoe T.A."/>
            <person name="Crawford N.G."/>
            <person name="Densmore L.D."/>
            <person name="Drew J.C."/>
            <person name="Edwards S.V."/>
            <person name="Faircloth B.C."/>
            <person name="Fujita M.K."/>
            <person name="Greenwold M.J."/>
            <person name="Hoffmann F.G."/>
            <person name="Howard J.M."/>
            <person name="Iguchi T."/>
            <person name="Janes D.E."/>
            <person name="Khan S.Y."/>
            <person name="Kohno S."/>
            <person name="de Koning A.J."/>
            <person name="Lance S.L."/>
            <person name="McCarthy F.M."/>
            <person name="McCormack J.E."/>
            <person name="Merchant M.E."/>
            <person name="Peterson D.G."/>
            <person name="Pollock D.D."/>
            <person name="Pourmand N."/>
            <person name="Raney B.J."/>
            <person name="Roessler K.A."/>
            <person name="Sanford J.R."/>
            <person name="Sawyer R.H."/>
            <person name="Schmidt C.J."/>
            <person name="Triplett E.W."/>
            <person name="Tuberville T.D."/>
            <person name="Venegas-Anaya M."/>
            <person name="Howard J.T."/>
            <person name="Jarvis E.D."/>
            <person name="Guillette L.J.Jr."/>
            <person name="Glenn T.C."/>
            <person name="Green R.E."/>
            <person name="Ray D.A."/>
        </authorList>
    </citation>
    <scope>NUCLEOTIDE SEQUENCE [LARGE SCALE GENOMIC DNA]</scope>
    <source>
        <strain evidence="2">KSC_2009_1</strain>
    </source>
</reference>
<comment type="caution">
    <text evidence="2">The sequence shown here is derived from an EMBL/GenBank/DDBJ whole genome shotgun (WGS) entry which is preliminary data.</text>
</comment>
<organism evidence="2 3">
    <name type="scientific">Alligator mississippiensis</name>
    <name type="common">American alligator</name>
    <dbReference type="NCBI Taxonomy" id="8496"/>
    <lineage>
        <taxon>Eukaryota</taxon>
        <taxon>Metazoa</taxon>
        <taxon>Chordata</taxon>
        <taxon>Craniata</taxon>
        <taxon>Vertebrata</taxon>
        <taxon>Euteleostomi</taxon>
        <taxon>Archelosauria</taxon>
        <taxon>Archosauria</taxon>
        <taxon>Crocodylia</taxon>
        <taxon>Alligatoridae</taxon>
        <taxon>Alligatorinae</taxon>
        <taxon>Alligator</taxon>
    </lineage>
</organism>
<dbReference type="AlphaFoldDB" id="A0A151MVA9"/>
<evidence type="ECO:0000256" key="1">
    <source>
        <dbReference type="SAM" id="SignalP"/>
    </source>
</evidence>